<comment type="caution">
    <text evidence="4">The sequence shown here is derived from an EMBL/GenBank/DDBJ whole genome shotgun (WGS) entry which is preliminary data.</text>
</comment>
<dbReference type="RefSeq" id="WP_188786006.1">
    <property type="nucleotide sequence ID" value="NZ_BMOC01000003.1"/>
</dbReference>
<keyword evidence="2" id="KW-0812">Transmembrane</keyword>
<feature type="transmembrane region" description="Helical" evidence="2">
    <location>
        <begin position="12"/>
        <end position="38"/>
    </location>
</feature>
<evidence type="ECO:0000259" key="3">
    <source>
        <dbReference type="Pfam" id="PF07790"/>
    </source>
</evidence>
<keyword evidence="5" id="KW-1185">Reference proteome</keyword>
<dbReference type="InterPro" id="IPR012859">
    <property type="entry name" value="Pilin_N_archaeal"/>
</dbReference>
<feature type="domain" description="Archaeal Type IV pilin N-terminal" evidence="3">
    <location>
        <begin position="8"/>
        <end position="98"/>
    </location>
</feature>
<reference evidence="4" key="1">
    <citation type="journal article" date="2014" name="Int. J. Syst. Evol. Microbiol.">
        <title>Complete genome sequence of Corynebacterium casei LMG S-19264T (=DSM 44701T), isolated from a smear-ripened cheese.</title>
        <authorList>
            <consortium name="US DOE Joint Genome Institute (JGI-PGF)"/>
            <person name="Walter F."/>
            <person name="Albersmeier A."/>
            <person name="Kalinowski J."/>
            <person name="Ruckert C."/>
        </authorList>
    </citation>
    <scope>NUCLEOTIDE SEQUENCE</scope>
    <source>
        <strain evidence="4">JCM 14359</strain>
    </source>
</reference>
<evidence type="ECO:0000256" key="2">
    <source>
        <dbReference type="SAM" id="Phobius"/>
    </source>
</evidence>
<keyword evidence="2" id="KW-1133">Transmembrane helix</keyword>
<dbReference type="InterPro" id="IPR013373">
    <property type="entry name" value="Flagellin/pilin_N_arc"/>
</dbReference>
<sequence>MSFRLNTRGVTSVIGTILIVGITIILVAVVGAATLTLVDEVQNPPPTVTVETDQQRGVVVENKFNGSKQGAQENVSITFTHTSGAAVDPDRLSVTVNGYPAYDVYDANDPGYATLARPPVQSTFSAGSRLRIVVYGFVNNTKDPGTLFNNPSTLKKDVTDQRQPERANELRPGDTVRLIWTSPSRLNSHTLTEYTIQ</sequence>
<dbReference type="EMBL" id="BMOC01000003">
    <property type="protein sequence ID" value="GGI99706.1"/>
    <property type="molecule type" value="Genomic_DNA"/>
</dbReference>
<dbReference type="Pfam" id="PF07790">
    <property type="entry name" value="Pilin_N"/>
    <property type="match status" value="1"/>
</dbReference>
<evidence type="ECO:0000313" key="5">
    <source>
        <dbReference type="Proteomes" id="UP000653099"/>
    </source>
</evidence>
<name>A0A830EL47_9EURY</name>
<protein>
    <recommendedName>
        <fullName evidence="3">Archaeal Type IV pilin N-terminal domain-containing protein</fullName>
    </recommendedName>
</protein>
<dbReference type="AlphaFoldDB" id="A0A830EL47"/>
<feature type="compositionally biased region" description="Basic and acidic residues" evidence="1">
    <location>
        <begin position="154"/>
        <end position="169"/>
    </location>
</feature>
<evidence type="ECO:0000256" key="1">
    <source>
        <dbReference type="SAM" id="MobiDB-lite"/>
    </source>
</evidence>
<keyword evidence="2" id="KW-0472">Membrane</keyword>
<evidence type="ECO:0000313" key="4">
    <source>
        <dbReference type="EMBL" id="GGI99706.1"/>
    </source>
</evidence>
<organism evidence="4 5">
    <name type="scientific">Halobellus salinus</name>
    <dbReference type="NCBI Taxonomy" id="931585"/>
    <lineage>
        <taxon>Archaea</taxon>
        <taxon>Methanobacteriati</taxon>
        <taxon>Methanobacteriota</taxon>
        <taxon>Stenosarchaea group</taxon>
        <taxon>Halobacteria</taxon>
        <taxon>Halobacteriales</taxon>
        <taxon>Haloferacaceae</taxon>
        <taxon>Halobellus</taxon>
    </lineage>
</organism>
<dbReference type="NCBIfam" id="TIGR02537">
    <property type="entry name" value="arch_flag_Nterm"/>
    <property type="match status" value="1"/>
</dbReference>
<dbReference type="Proteomes" id="UP000653099">
    <property type="component" value="Unassembled WGS sequence"/>
</dbReference>
<gene>
    <name evidence="4" type="ORF">GCM10008995_06940</name>
</gene>
<feature type="region of interest" description="Disordered" evidence="1">
    <location>
        <begin position="148"/>
        <end position="169"/>
    </location>
</feature>
<accession>A0A830EL47</accession>
<reference evidence="4" key="2">
    <citation type="submission" date="2020-09" db="EMBL/GenBank/DDBJ databases">
        <authorList>
            <person name="Sun Q."/>
            <person name="Ohkuma M."/>
        </authorList>
    </citation>
    <scope>NUCLEOTIDE SEQUENCE</scope>
    <source>
        <strain evidence="4">JCM 14359</strain>
    </source>
</reference>
<proteinExistence type="predicted"/>